<evidence type="ECO:0000313" key="2">
    <source>
        <dbReference type="EMBL" id="KAK8074589.1"/>
    </source>
</evidence>
<dbReference type="EMBL" id="JAQQWN010000007">
    <property type="protein sequence ID" value="KAK8074589.1"/>
    <property type="molecule type" value="Genomic_DNA"/>
</dbReference>
<dbReference type="RefSeq" id="XP_066665529.1">
    <property type="nucleotide sequence ID" value="XM_066813567.1"/>
</dbReference>
<name>A0ABR1VTL6_9PEZI</name>
<organism evidence="2 3">
    <name type="scientific">Apiospora hydei</name>
    <dbReference type="NCBI Taxonomy" id="1337664"/>
    <lineage>
        <taxon>Eukaryota</taxon>
        <taxon>Fungi</taxon>
        <taxon>Dikarya</taxon>
        <taxon>Ascomycota</taxon>
        <taxon>Pezizomycotina</taxon>
        <taxon>Sordariomycetes</taxon>
        <taxon>Xylariomycetidae</taxon>
        <taxon>Amphisphaeriales</taxon>
        <taxon>Apiosporaceae</taxon>
        <taxon>Apiospora</taxon>
    </lineage>
</organism>
<feature type="compositionally biased region" description="Basic and acidic residues" evidence="1">
    <location>
        <begin position="41"/>
        <end position="59"/>
    </location>
</feature>
<feature type="region of interest" description="Disordered" evidence="1">
    <location>
        <begin position="119"/>
        <end position="141"/>
    </location>
</feature>
<sequence length="141" mass="15176">MAARGSVTASDAAASGRRQRSLQPFGHEVVGRDIGQNPRCVQEEQHIDQDGNGGDHDPWEGSMVREAGEGRDKEQAEPDETEDGLFGFCDVSDHDLLTCLADRGTSKFDGPARGVAHYTVADDQADGKNNEERVKAASQHA</sequence>
<evidence type="ECO:0000313" key="3">
    <source>
        <dbReference type="Proteomes" id="UP001433268"/>
    </source>
</evidence>
<reference evidence="2 3" key="1">
    <citation type="submission" date="2023-01" db="EMBL/GenBank/DDBJ databases">
        <title>Analysis of 21 Apiospora genomes using comparative genomics revels a genus with tremendous synthesis potential of carbohydrate active enzymes and secondary metabolites.</title>
        <authorList>
            <person name="Sorensen T."/>
        </authorList>
    </citation>
    <scope>NUCLEOTIDE SEQUENCE [LARGE SCALE GENOMIC DNA]</scope>
    <source>
        <strain evidence="2 3">CBS 114990</strain>
    </source>
</reference>
<feature type="compositionally biased region" description="Basic and acidic residues" evidence="1">
    <location>
        <begin position="66"/>
        <end position="76"/>
    </location>
</feature>
<feature type="compositionally biased region" description="Basic and acidic residues" evidence="1">
    <location>
        <begin position="125"/>
        <end position="135"/>
    </location>
</feature>
<comment type="caution">
    <text evidence="2">The sequence shown here is derived from an EMBL/GenBank/DDBJ whole genome shotgun (WGS) entry which is preliminary data.</text>
</comment>
<accession>A0ABR1VTL6</accession>
<feature type="region of interest" description="Disordered" evidence="1">
    <location>
        <begin position="1"/>
        <end position="86"/>
    </location>
</feature>
<keyword evidence="3" id="KW-1185">Reference proteome</keyword>
<dbReference type="GeneID" id="92046627"/>
<gene>
    <name evidence="2" type="ORF">PG997_009252</name>
</gene>
<dbReference type="Proteomes" id="UP001433268">
    <property type="component" value="Unassembled WGS sequence"/>
</dbReference>
<evidence type="ECO:0000256" key="1">
    <source>
        <dbReference type="SAM" id="MobiDB-lite"/>
    </source>
</evidence>
<protein>
    <submittedName>
        <fullName evidence="2">Uncharacterized protein</fullName>
    </submittedName>
</protein>
<proteinExistence type="predicted"/>